<dbReference type="AlphaFoldDB" id="A0A8H6ZXV3"/>
<keyword evidence="3" id="KW-1185">Reference proteome</keyword>
<accession>A0A8H6ZXV3</accession>
<evidence type="ECO:0000313" key="3">
    <source>
        <dbReference type="Proteomes" id="UP000623687"/>
    </source>
</evidence>
<evidence type="ECO:0000256" key="1">
    <source>
        <dbReference type="SAM" id="MobiDB-lite"/>
    </source>
</evidence>
<evidence type="ECO:0000313" key="2">
    <source>
        <dbReference type="EMBL" id="KAF7430677.1"/>
    </source>
</evidence>
<organism evidence="2 3">
    <name type="scientific">Pleurotus ostreatus</name>
    <name type="common">Oyster mushroom</name>
    <name type="synonym">White-rot fungus</name>
    <dbReference type="NCBI Taxonomy" id="5322"/>
    <lineage>
        <taxon>Eukaryota</taxon>
        <taxon>Fungi</taxon>
        <taxon>Dikarya</taxon>
        <taxon>Basidiomycota</taxon>
        <taxon>Agaricomycotina</taxon>
        <taxon>Agaricomycetes</taxon>
        <taxon>Agaricomycetidae</taxon>
        <taxon>Agaricales</taxon>
        <taxon>Pleurotineae</taxon>
        <taxon>Pleurotaceae</taxon>
        <taxon>Pleurotus</taxon>
    </lineage>
</organism>
<sequence length="812" mass="89542">MGPGISLFPAWTPPTSSNQGSTNDRRQEAAIRHRPPSSSQIPPSSSRQGVATSPFAPLPVTTLPTSNNRRRQSSSALHSTGRAGRQGQEAGRQDFRFQIVIHPEPTEGSYETSSGGLFTTLRAPVPQKMDDFIANAVSLSLSFEINYSGNKCDTIVNYINTALVNHMEIHRLSASTSPILTSSPTRPGPNPNPTPNKPYWHFLNAYKKPRSHLGPILRQTIPASCQINTTIANLQKHCNKWSMYTPVGASDSIPVVFIAPIDHVIVGPIPDFPVPGIIHACLAVRLWSRFMTPRLNERHLGAFGCYEDRCVLEEPEPEDSLDDIRDLQLPPLQLASPHSPPPLLFSDNTSNPSPVTLNEQFPLGFPPIKYEDVYPYGVQWREEISSMTNSNAEDDETIRIRSSDAASAAEAFFLKLLSLLGGDSTPPPAEVELENVSLDNLPNYPYDVWIGVGVGAGPMKSFWQALLQYMINENRQHWYENQDSIISDELVEPEPSDLAMFATYGLVIRVHFPFIHALAPSTFTRLDTWPSLTHRSRSVTFTEGDITLGTDPFNLIIEFLPESAPPMASLIYRWSGFSVTSQGLKIAARIIFGSFAVMATTKPQIYTHVLQGLDGSHALLRRLNWSSLTDTFHDAGTAEKIIAAIGMGRRVTSPDTVIDLLRPQPSNTVLGLSVDEEGWIAHLKCYLRGSGYPRADSIVVNEDKRTIDSRDNTLRSRLLLKCVTGSEYVDINRSAIHITFRSAFDDTNNISARLAALSGGSIHVCTSEIEILMNQAMTLRTGAPPLADLSITTEFDAWIHSLIDAPDTYNNA</sequence>
<reference evidence="2" key="1">
    <citation type="submission" date="2019-07" db="EMBL/GenBank/DDBJ databases">
        <authorList>
            <person name="Palmer J.M."/>
        </authorList>
    </citation>
    <scope>NUCLEOTIDE SEQUENCE</scope>
    <source>
        <strain evidence="2">PC9</strain>
    </source>
</reference>
<dbReference type="RefSeq" id="XP_036631955.1">
    <property type="nucleotide sequence ID" value="XM_036775936.1"/>
</dbReference>
<name>A0A8H6ZXV3_PLEOS</name>
<protein>
    <submittedName>
        <fullName evidence="2">Uncharacterized protein</fullName>
    </submittedName>
</protein>
<comment type="caution">
    <text evidence="2">The sequence shown here is derived from an EMBL/GenBank/DDBJ whole genome shotgun (WGS) entry which is preliminary data.</text>
</comment>
<feature type="compositionally biased region" description="Low complexity" evidence="1">
    <location>
        <begin position="81"/>
        <end position="90"/>
    </location>
</feature>
<gene>
    <name evidence="2" type="ORF">PC9H_006386</name>
</gene>
<dbReference type="Proteomes" id="UP000623687">
    <property type="component" value="Unassembled WGS sequence"/>
</dbReference>
<dbReference type="OrthoDB" id="3193108at2759"/>
<feature type="compositionally biased region" description="Polar residues" evidence="1">
    <location>
        <begin position="13"/>
        <end position="22"/>
    </location>
</feature>
<feature type="region of interest" description="Disordered" evidence="1">
    <location>
        <begin position="1"/>
        <end position="92"/>
    </location>
</feature>
<dbReference type="VEuPathDB" id="FungiDB:PC9H_006386"/>
<proteinExistence type="predicted"/>
<feature type="compositionally biased region" description="Polar residues" evidence="1">
    <location>
        <begin position="62"/>
        <end position="78"/>
    </location>
</feature>
<dbReference type="EMBL" id="JACETU010000004">
    <property type="protein sequence ID" value="KAF7430677.1"/>
    <property type="molecule type" value="Genomic_DNA"/>
</dbReference>
<dbReference type="GeneID" id="59376204"/>
<feature type="compositionally biased region" description="Low complexity" evidence="1">
    <location>
        <begin position="36"/>
        <end position="46"/>
    </location>
</feature>